<feature type="transmembrane region" description="Helical" evidence="1">
    <location>
        <begin position="57"/>
        <end position="74"/>
    </location>
</feature>
<dbReference type="Proteomes" id="UP001523565">
    <property type="component" value="Unassembled WGS sequence"/>
</dbReference>
<feature type="domain" description="DUF1648" evidence="2">
    <location>
        <begin position="18"/>
        <end position="62"/>
    </location>
</feature>
<keyword evidence="1" id="KW-1133">Transmembrane helix</keyword>
<dbReference type="Pfam" id="PF07853">
    <property type="entry name" value="DUF1648"/>
    <property type="match status" value="1"/>
</dbReference>
<feature type="transmembrane region" description="Helical" evidence="1">
    <location>
        <begin position="129"/>
        <end position="152"/>
    </location>
</feature>
<evidence type="ECO:0000259" key="2">
    <source>
        <dbReference type="Pfam" id="PF07853"/>
    </source>
</evidence>
<protein>
    <submittedName>
        <fullName evidence="3">DUF1648 domain-containing protein</fullName>
    </submittedName>
</protein>
<feature type="transmembrane region" description="Helical" evidence="1">
    <location>
        <begin position="99"/>
        <end position="123"/>
    </location>
</feature>
<keyword evidence="4" id="KW-1185">Reference proteome</keyword>
<evidence type="ECO:0000313" key="4">
    <source>
        <dbReference type="Proteomes" id="UP001523565"/>
    </source>
</evidence>
<keyword evidence="1" id="KW-0812">Transmembrane</keyword>
<dbReference type="InterPro" id="IPR012867">
    <property type="entry name" value="DUF1648"/>
</dbReference>
<organism evidence="3 4">
    <name type="scientific">Ohessyouella blattaphilus</name>
    <dbReference type="NCBI Taxonomy" id="2949333"/>
    <lineage>
        <taxon>Bacteria</taxon>
        <taxon>Bacillati</taxon>
        <taxon>Bacillota</taxon>
        <taxon>Clostridia</taxon>
        <taxon>Lachnospirales</taxon>
        <taxon>Lachnospiraceae</taxon>
        <taxon>Ohessyouella</taxon>
    </lineage>
</organism>
<dbReference type="EMBL" id="JAMZFV010000010">
    <property type="protein sequence ID" value="MCP1110192.1"/>
    <property type="molecule type" value="Genomic_DNA"/>
</dbReference>
<name>A0ABT1ELQ4_9FIRM</name>
<comment type="caution">
    <text evidence="3">The sequence shown here is derived from an EMBL/GenBank/DDBJ whole genome shotgun (WGS) entry which is preliminary data.</text>
</comment>
<evidence type="ECO:0000313" key="3">
    <source>
        <dbReference type="EMBL" id="MCP1110192.1"/>
    </source>
</evidence>
<evidence type="ECO:0000256" key="1">
    <source>
        <dbReference type="SAM" id="Phobius"/>
    </source>
</evidence>
<feature type="transmembrane region" description="Helical" evidence="1">
    <location>
        <begin position="12"/>
        <end position="32"/>
    </location>
</feature>
<dbReference type="RefSeq" id="WP_262069073.1">
    <property type="nucleotide sequence ID" value="NZ_JAMXOC010000010.1"/>
</dbReference>
<keyword evidence="1" id="KW-0472">Membrane</keyword>
<reference evidence="3 4" key="1">
    <citation type="journal article" date="2022" name="Genome Biol. Evol.">
        <title>Host diet, physiology and behaviors set the stage for Lachnospiraceae cladogenesis.</title>
        <authorList>
            <person name="Vera-Ponce De Leon A."/>
            <person name="Schneider M."/>
            <person name="Jahnes B.C."/>
            <person name="Sadowski V."/>
            <person name="Camuy-Velez L.A."/>
            <person name="Duan J."/>
            <person name="Sabree Z.L."/>
        </authorList>
    </citation>
    <scope>NUCLEOTIDE SEQUENCE [LARGE SCALE GENOMIC DNA]</scope>
    <source>
        <strain evidence="3 4">PAL227</strain>
    </source>
</reference>
<accession>A0ABT1ELQ4</accession>
<gene>
    <name evidence="3" type="ORF">NK118_08010</name>
</gene>
<sequence>MTKGWRIYQKILNILSLILVAGSTLFLVAYWSHIPDVVPAHYGASGEVDRYGSKGELIFVQVFLIAIYLIISLVERQPRTWNTGVTMTERNKDVVHQEVGNILITIKFTMMVMFVYVQGISIFGRNLGVWFMSATLIATFGSLIFFSIRVYFKSRRLQ</sequence>
<proteinExistence type="predicted"/>